<proteinExistence type="predicted"/>
<dbReference type="Proteomes" id="UP001447188">
    <property type="component" value="Unassembled WGS sequence"/>
</dbReference>
<feature type="transmembrane region" description="Helical" evidence="2">
    <location>
        <begin position="12"/>
        <end position="32"/>
    </location>
</feature>
<feature type="compositionally biased region" description="Polar residues" evidence="1">
    <location>
        <begin position="447"/>
        <end position="457"/>
    </location>
</feature>
<feature type="compositionally biased region" description="Basic and acidic residues" evidence="1">
    <location>
        <begin position="673"/>
        <end position="689"/>
    </location>
</feature>
<keyword evidence="2" id="KW-0812">Transmembrane</keyword>
<dbReference type="EMBL" id="JBBBZM010000012">
    <property type="protein sequence ID" value="KAL0639393.1"/>
    <property type="molecule type" value="Genomic_DNA"/>
</dbReference>
<evidence type="ECO:0000256" key="1">
    <source>
        <dbReference type="SAM" id="MobiDB-lite"/>
    </source>
</evidence>
<feature type="region of interest" description="Disordered" evidence="1">
    <location>
        <begin position="588"/>
        <end position="614"/>
    </location>
</feature>
<feature type="region of interest" description="Disordered" evidence="1">
    <location>
        <begin position="659"/>
        <end position="689"/>
    </location>
</feature>
<feature type="compositionally biased region" description="Polar residues" evidence="1">
    <location>
        <begin position="865"/>
        <end position="874"/>
    </location>
</feature>
<keyword evidence="2" id="KW-0472">Membrane</keyword>
<feature type="compositionally biased region" description="Polar residues" evidence="1">
    <location>
        <begin position="594"/>
        <end position="611"/>
    </location>
</feature>
<organism evidence="3 4">
    <name type="scientific">Discina gigas</name>
    <dbReference type="NCBI Taxonomy" id="1032678"/>
    <lineage>
        <taxon>Eukaryota</taxon>
        <taxon>Fungi</taxon>
        <taxon>Dikarya</taxon>
        <taxon>Ascomycota</taxon>
        <taxon>Pezizomycotina</taxon>
        <taxon>Pezizomycetes</taxon>
        <taxon>Pezizales</taxon>
        <taxon>Discinaceae</taxon>
        <taxon>Discina</taxon>
    </lineage>
</organism>
<feature type="region of interest" description="Disordered" evidence="1">
    <location>
        <begin position="629"/>
        <end position="648"/>
    </location>
</feature>
<accession>A0ABR3GU68</accession>
<sequence>MAYPSNTTSVWFIRYLHILLLYFIYAYTPYFAEARPTGLKLPCEDGCSHIHLVLGADNHLVPRWTFDQVCDTSEIDSSVEAGNHPVPSADFEHRTLKSNLGKHPVLRSGARDKTILILDISNHLVPIIGRGDETGNDLSPNIRNQMVPPRKGIYGARGGLLLDIDSNLVGQRTVIRRDGAGDKDKYQVFMLDTDSHIVPLWGVEDEVNPQTTVSNTRNHMVVPGSLIRHTRDDKFLVLDSFSHLVPVQQSGHCSGETNEDHFPNTESNLVSRRQVIRRDETDGALFLDTDSHLVPLRNAVRGEVDLFHIGDQPVPLGRMARRAEPDDDDASTSTVELVKSGIQQESPKSELIFGAVANPAVSPIMLVHSDSRMGDEDNYSATYDTVGTQNPIIQPERGQEHHRNDPGSGDMLEERSSSGQNIDGVNEPEITPGRGIRSIETRDLDGSGTTSKQGVQSSKRKFLPGGWITRVGWPRASLSLDIPTPNRPGVFQRWFGSNLSQVKILKRPWFFQRWFRWKREKHVNFDDSPLYGPRNGQRIHSVRTRGSTDPSIILTEVAERLVRERMRQLSTILSIGEEEEAQTAIVRSAEEPETSSMSSIRAVATGSTTGTQRRDNTVRRNRHSVLKTYSDTDGTATPPPVPATDDTGVGDEIWREEFVGEEREPNGEPIPSVRHDDSVDNAEGKDTRPFRRAPIGQYLFPTPVDDNPLVGEVSTSEDIVDVEEFVRKGEVATGSWGDTTSGNTNNTISTSSTLSGATGTELKRQSERGIEVEARGRSSISNDSTLTVGSDENVGPVLVDDQLPIKEERKSIPRETVAASGFAMGSDLVLSRPARIPWNTHMIDDIITDECGVSAFGLRGKSPRWDSQTSNGDSESGYGELGSSCFTESSGGDDNLEGQLDSGSFLPVDPIRKDMEGEINMHGGIQLRVD</sequence>
<keyword evidence="4" id="KW-1185">Reference proteome</keyword>
<protein>
    <submittedName>
        <fullName evidence="3">Uncharacterized protein</fullName>
    </submittedName>
</protein>
<feature type="compositionally biased region" description="Polar residues" evidence="1">
    <location>
        <begin position="778"/>
        <end position="790"/>
    </location>
</feature>
<reference evidence="3 4" key="1">
    <citation type="submission" date="2024-02" db="EMBL/GenBank/DDBJ databases">
        <title>Discinaceae phylogenomics.</title>
        <authorList>
            <person name="Dirks A.C."/>
            <person name="James T.Y."/>
        </authorList>
    </citation>
    <scope>NUCLEOTIDE SEQUENCE [LARGE SCALE GENOMIC DNA]</scope>
    <source>
        <strain evidence="3 4">ACD0624</strain>
    </source>
</reference>
<comment type="caution">
    <text evidence="3">The sequence shown here is derived from an EMBL/GenBank/DDBJ whole genome shotgun (WGS) entry which is preliminary data.</text>
</comment>
<evidence type="ECO:0000313" key="4">
    <source>
        <dbReference type="Proteomes" id="UP001447188"/>
    </source>
</evidence>
<feature type="region of interest" description="Disordered" evidence="1">
    <location>
        <begin position="858"/>
        <end position="907"/>
    </location>
</feature>
<name>A0ABR3GU68_9PEZI</name>
<evidence type="ECO:0000313" key="3">
    <source>
        <dbReference type="EMBL" id="KAL0639393.1"/>
    </source>
</evidence>
<evidence type="ECO:0000256" key="2">
    <source>
        <dbReference type="SAM" id="Phobius"/>
    </source>
</evidence>
<feature type="compositionally biased region" description="Low complexity" evidence="1">
    <location>
        <begin position="733"/>
        <end position="760"/>
    </location>
</feature>
<feature type="region of interest" description="Disordered" evidence="1">
    <location>
        <begin position="389"/>
        <end position="459"/>
    </location>
</feature>
<gene>
    <name evidence="3" type="ORF">Q9L58_001620</name>
</gene>
<keyword evidence="2" id="KW-1133">Transmembrane helix</keyword>
<feature type="compositionally biased region" description="Basic and acidic residues" evidence="1">
    <location>
        <begin position="761"/>
        <end position="776"/>
    </location>
</feature>
<feature type="region of interest" description="Disordered" evidence="1">
    <location>
        <begin position="733"/>
        <end position="795"/>
    </location>
</feature>